<evidence type="ECO:0000313" key="1">
    <source>
        <dbReference type="EMBL" id="GAG81389.1"/>
    </source>
</evidence>
<gene>
    <name evidence="1" type="ORF">S01H4_23896</name>
</gene>
<reference evidence="1" key="1">
    <citation type="journal article" date="2014" name="Front. Microbiol.">
        <title>High frequency of phylogenetically diverse reductive dehalogenase-homologous genes in deep subseafloor sedimentary metagenomes.</title>
        <authorList>
            <person name="Kawai M."/>
            <person name="Futagami T."/>
            <person name="Toyoda A."/>
            <person name="Takaki Y."/>
            <person name="Nishi S."/>
            <person name="Hori S."/>
            <person name="Arai W."/>
            <person name="Tsubouchi T."/>
            <person name="Morono Y."/>
            <person name="Uchiyama I."/>
            <person name="Ito T."/>
            <person name="Fujiyama A."/>
            <person name="Inagaki F."/>
            <person name="Takami H."/>
        </authorList>
    </citation>
    <scope>NUCLEOTIDE SEQUENCE</scope>
    <source>
        <strain evidence="1">Expedition CK06-06</strain>
    </source>
</reference>
<dbReference type="EMBL" id="BART01011149">
    <property type="protein sequence ID" value="GAG81389.1"/>
    <property type="molecule type" value="Genomic_DNA"/>
</dbReference>
<accession>X1AHC6</accession>
<name>X1AHC6_9ZZZZ</name>
<organism evidence="1">
    <name type="scientific">marine sediment metagenome</name>
    <dbReference type="NCBI Taxonomy" id="412755"/>
    <lineage>
        <taxon>unclassified sequences</taxon>
        <taxon>metagenomes</taxon>
        <taxon>ecological metagenomes</taxon>
    </lineage>
</organism>
<dbReference type="AlphaFoldDB" id="X1AHC6"/>
<sequence length="127" mass="14930">MKHFIEIFEHTIPNTDFIQFLFNEGRSYSTCIYLTNKLWRFYTKNTHEVHEVIKNRIDGVSSIHISDRGTGYNFIGEALPKNVGPSGLLKVVHSHKMTIRGPEIYRQELKDHYYLYDPSRIVKIGEE</sequence>
<proteinExistence type="predicted"/>
<protein>
    <submittedName>
        <fullName evidence="1">Uncharacterized protein</fullName>
    </submittedName>
</protein>
<comment type="caution">
    <text evidence="1">The sequence shown here is derived from an EMBL/GenBank/DDBJ whole genome shotgun (WGS) entry which is preliminary data.</text>
</comment>
<feature type="non-terminal residue" evidence="1">
    <location>
        <position position="127"/>
    </location>
</feature>